<dbReference type="AlphaFoldDB" id="A0A8S0PQP9"/>
<dbReference type="Gramene" id="OE9A002960T1">
    <property type="protein sequence ID" value="OE9A002960C1"/>
    <property type="gene ID" value="OE9A002960"/>
</dbReference>
<evidence type="ECO:0000313" key="2">
    <source>
        <dbReference type="Proteomes" id="UP000594638"/>
    </source>
</evidence>
<accession>A0A8S0PQP9</accession>
<evidence type="ECO:0000313" key="1">
    <source>
        <dbReference type="EMBL" id="CAA2955208.1"/>
    </source>
</evidence>
<sequence length="76" mass="8152">MSGVDEGDELGASWEMWVGDGILCRSQRLPRLIGVPMGGVANDFKAGGFLMSIFPTFCAFSTVARTEAVIDRKIVA</sequence>
<reference evidence="1 2" key="1">
    <citation type="submission" date="2019-12" db="EMBL/GenBank/DDBJ databases">
        <authorList>
            <person name="Alioto T."/>
            <person name="Alioto T."/>
            <person name="Gomez Garrido J."/>
        </authorList>
    </citation>
    <scope>NUCLEOTIDE SEQUENCE [LARGE SCALE GENOMIC DNA]</scope>
</reference>
<protein>
    <submittedName>
        <fullName evidence="1">Uncharacterized protein</fullName>
    </submittedName>
</protein>
<keyword evidence="2" id="KW-1185">Reference proteome</keyword>
<dbReference type="Proteomes" id="UP000594638">
    <property type="component" value="Unassembled WGS sequence"/>
</dbReference>
<comment type="caution">
    <text evidence="1">The sequence shown here is derived from an EMBL/GenBank/DDBJ whole genome shotgun (WGS) entry which is preliminary data.</text>
</comment>
<proteinExistence type="predicted"/>
<dbReference type="EMBL" id="CACTIH010000142">
    <property type="protein sequence ID" value="CAA2955208.1"/>
    <property type="molecule type" value="Genomic_DNA"/>
</dbReference>
<organism evidence="1 2">
    <name type="scientific">Olea europaea subsp. europaea</name>
    <dbReference type="NCBI Taxonomy" id="158383"/>
    <lineage>
        <taxon>Eukaryota</taxon>
        <taxon>Viridiplantae</taxon>
        <taxon>Streptophyta</taxon>
        <taxon>Embryophyta</taxon>
        <taxon>Tracheophyta</taxon>
        <taxon>Spermatophyta</taxon>
        <taxon>Magnoliopsida</taxon>
        <taxon>eudicotyledons</taxon>
        <taxon>Gunneridae</taxon>
        <taxon>Pentapetalae</taxon>
        <taxon>asterids</taxon>
        <taxon>lamiids</taxon>
        <taxon>Lamiales</taxon>
        <taxon>Oleaceae</taxon>
        <taxon>Oleeae</taxon>
        <taxon>Olea</taxon>
    </lineage>
</organism>
<gene>
    <name evidence="1" type="ORF">OLEA9_A002960</name>
</gene>
<name>A0A8S0PQP9_OLEEU</name>